<reference evidence="4 5" key="1">
    <citation type="submission" date="2018-07" db="EMBL/GenBank/DDBJ databases">
        <title>Halomonas rutogse sp. nov., isolated from Lake TangqianCo on Tibetan Plateau.</title>
        <authorList>
            <person name="Lu H."/>
            <person name="Xing P."/>
            <person name="Wu Q."/>
        </authorList>
    </citation>
    <scope>NUCLEOTIDE SEQUENCE [LARGE SCALE GENOMIC DNA]</scope>
    <source>
        <strain evidence="4 5">TQ8S</strain>
    </source>
</reference>
<feature type="active site" description="Charge relay system" evidence="1">
    <location>
        <position position="64"/>
    </location>
</feature>
<feature type="compositionally biased region" description="Basic and acidic residues" evidence="2">
    <location>
        <begin position="34"/>
        <end position="44"/>
    </location>
</feature>
<dbReference type="GO" id="GO:0004252">
    <property type="term" value="F:serine-type endopeptidase activity"/>
    <property type="evidence" value="ECO:0007669"/>
    <property type="project" value="UniProtKB-UniRule"/>
</dbReference>
<evidence type="ECO:0000256" key="1">
    <source>
        <dbReference type="PROSITE-ProRule" id="PRU01240"/>
    </source>
</evidence>
<dbReference type="InterPro" id="IPR000209">
    <property type="entry name" value="Peptidase_S8/S53_dom"/>
</dbReference>
<feature type="domain" description="Peptidase S8/S53" evidence="3">
    <location>
        <begin position="57"/>
        <end position="313"/>
    </location>
</feature>
<feature type="active site" description="Charge relay system" evidence="1">
    <location>
        <position position="265"/>
    </location>
</feature>
<evidence type="ECO:0000256" key="2">
    <source>
        <dbReference type="SAM" id="MobiDB-lite"/>
    </source>
</evidence>
<dbReference type="SUPFAM" id="SSF52743">
    <property type="entry name" value="Subtilisin-like"/>
    <property type="match status" value="1"/>
</dbReference>
<protein>
    <submittedName>
        <fullName evidence="4">Peptidase S8</fullName>
    </submittedName>
</protein>
<dbReference type="RefSeq" id="WP_114485137.1">
    <property type="nucleotide sequence ID" value="NZ_CBCSHM010000001.1"/>
</dbReference>
<sequence>MKKQPLAIAIAIASTSIILTGCGGGGGGGGGTKPTDDSGLHEYTPEEPSTPTYDLQAVRVAVVDGGFDKDAIDNKERIIDSYSILTEESDVLSDNPWHGNVVASTVTLDPLGNSRLDLIKISNGDGAVDSQALRYGVGVAADRGARVVNLSFRANLSDPTPHPHWSYNGVTSAESLNKIVTSNGGLGTVFVQSAGNDGRVMEVPSEQPIYDNQEMFSRMLFAGGSIDDGADIHPDSNHPGDDTHLQSRFLTAPYINSEVGASGTSIAAPQISAYAAGIIGMWPHMNAQQASQLLLDTASRHSALYERNDCGAGGTTNCGAYFMGQGEADIHAALAPQGEVSVASGSQVAAGGHLPTESVAQLSGAYGDAMASSAALQDVTVFDDLGRDYALDMSGNAAPRDNRAALMRNNMDRLSITSNQMRHMSHNEAGMFSFGTVQNNFGDVLASRFDGTFGNAMLTAYHYAGGEVDPLSSYAESGMMPMLSFQGGADITRSMEAVAGVKSEYALGARTSLIAAHWNGSVDNDAASLLSDYSANRSDVGLSYQLSPAMSLTTTLGVLNESNGLLGAQGAGAMSFGDSNRMTFAGLSMDYQMADNFSAFAQFEQAQGSASGNGLISSIDNIRAQEMAAGFQWNSGIQQAALTFRQPMRIDSADATFNVPVGRTLAGDVIRENREASLSPSGRQMDIEFGYTVKPSARSQLQINLLHSLEPGHDADAKSDTAAMLNYSIDI</sequence>
<dbReference type="InterPro" id="IPR036852">
    <property type="entry name" value="Peptidase_S8/S53_dom_sf"/>
</dbReference>
<dbReference type="OrthoDB" id="6129890at2"/>
<keyword evidence="1" id="KW-0720">Serine protease</keyword>
<dbReference type="Pfam" id="PF00082">
    <property type="entry name" value="Peptidase_S8"/>
    <property type="match status" value="1"/>
</dbReference>
<dbReference type="EMBL" id="QPIJ01000001">
    <property type="protein sequence ID" value="RCV93809.1"/>
    <property type="molecule type" value="Genomic_DNA"/>
</dbReference>
<evidence type="ECO:0000259" key="3">
    <source>
        <dbReference type="Pfam" id="PF00082"/>
    </source>
</evidence>
<name>A0A368U9B6_9GAMM</name>
<dbReference type="PROSITE" id="PS51892">
    <property type="entry name" value="SUBTILASE"/>
    <property type="match status" value="1"/>
</dbReference>
<dbReference type="GO" id="GO:0006508">
    <property type="term" value="P:proteolysis"/>
    <property type="evidence" value="ECO:0007669"/>
    <property type="project" value="UniProtKB-KW"/>
</dbReference>
<proteinExistence type="inferred from homology"/>
<keyword evidence="1" id="KW-0378">Hydrolase</keyword>
<evidence type="ECO:0000313" key="4">
    <source>
        <dbReference type="EMBL" id="RCV93809.1"/>
    </source>
</evidence>
<gene>
    <name evidence="4" type="ORF">DU506_01235</name>
</gene>
<feature type="active site" description="Charge relay system" evidence="1">
    <location>
        <position position="98"/>
    </location>
</feature>
<comment type="similarity">
    <text evidence="1">Belongs to the peptidase S8 family.</text>
</comment>
<dbReference type="Proteomes" id="UP000253204">
    <property type="component" value="Unassembled WGS sequence"/>
</dbReference>
<dbReference type="AlphaFoldDB" id="A0A368U9B6"/>
<evidence type="ECO:0000313" key="5">
    <source>
        <dbReference type="Proteomes" id="UP000253204"/>
    </source>
</evidence>
<accession>A0A368U9B6</accession>
<comment type="caution">
    <text evidence="4">The sequence shown here is derived from an EMBL/GenBank/DDBJ whole genome shotgun (WGS) entry which is preliminary data.</text>
</comment>
<keyword evidence="1" id="KW-0645">Protease</keyword>
<dbReference type="PROSITE" id="PS51257">
    <property type="entry name" value="PROKAR_LIPOPROTEIN"/>
    <property type="match status" value="1"/>
</dbReference>
<dbReference type="Gene3D" id="3.40.50.200">
    <property type="entry name" value="Peptidase S8/S53 domain"/>
    <property type="match status" value="1"/>
</dbReference>
<feature type="region of interest" description="Disordered" evidence="2">
    <location>
        <begin position="25"/>
        <end position="50"/>
    </location>
</feature>
<organism evidence="4 5">
    <name type="scientific">Vreelandella rituensis</name>
    <dbReference type="NCBI Taxonomy" id="2282306"/>
    <lineage>
        <taxon>Bacteria</taxon>
        <taxon>Pseudomonadati</taxon>
        <taxon>Pseudomonadota</taxon>
        <taxon>Gammaproteobacteria</taxon>
        <taxon>Oceanospirillales</taxon>
        <taxon>Halomonadaceae</taxon>
        <taxon>Vreelandella</taxon>
    </lineage>
</organism>
<keyword evidence="5" id="KW-1185">Reference proteome</keyword>